<feature type="domain" description="Core-binding (CB)" evidence="4">
    <location>
        <begin position="3"/>
        <end position="84"/>
    </location>
</feature>
<evidence type="ECO:0000313" key="6">
    <source>
        <dbReference type="Proteomes" id="UP001156882"/>
    </source>
</evidence>
<evidence type="ECO:0000256" key="1">
    <source>
        <dbReference type="ARBA" id="ARBA00022908"/>
    </source>
</evidence>
<accession>A0ABQ6CCD1</accession>
<dbReference type="SUPFAM" id="SSF56349">
    <property type="entry name" value="DNA breaking-rejoining enzymes"/>
    <property type="match status" value="1"/>
</dbReference>
<dbReference type="InterPro" id="IPR044068">
    <property type="entry name" value="CB"/>
</dbReference>
<evidence type="ECO:0000259" key="4">
    <source>
        <dbReference type="PROSITE" id="PS51900"/>
    </source>
</evidence>
<gene>
    <name evidence="5" type="ORF">GCM10007874_08590</name>
</gene>
<organism evidence="5 6">
    <name type="scientific">Labrys miyagiensis</name>
    <dbReference type="NCBI Taxonomy" id="346912"/>
    <lineage>
        <taxon>Bacteria</taxon>
        <taxon>Pseudomonadati</taxon>
        <taxon>Pseudomonadota</taxon>
        <taxon>Alphaproteobacteria</taxon>
        <taxon>Hyphomicrobiales</taxon>
        <taxon>Xanthobacteraceae</taxon>
        <taxon>Labrys</taxon>
    </lineage>
</organism>
<keyword evidence="2 3" id="KW-0238">DNA-binding</keyword>
<proteinExistence type="predicted"/>
<dbReference type="EMBL" id="BSPC01000006">
    <property type="protein sequence ID" value="GLS17844.1"/>
    <property type="molecule type" value="Genomic_DNA"/>
</dbReference>
<dbReference type="Pfam" id="PF13495">
    <property type="entry name" value="Phage_int_SAM_4"/>
    <property type="match status" value="1"/>
</dbReference>
<comment type="caution">
    <text evidence="5">The sequence shown here is derived from an EMBL/GenBank/DDBJ whole genome shotgun (WGS) entry which is preliminary data.</text>
</comment>
<name>A0ABQ6CCD1_9HYPH</name>
<dbReference type="InterPro" id="IPR011010">
    <property type="entry name" value="DNA_brk_join_enz"/>
</dbReference>
<dbReference type="PROSITE" id="PS51900">
    <property type="entry name" value="CB"/>
    <property type="match status" value="1"/>
</dbReference>
<evidence type="ECO:0000256" key="2">
    <source>
        <dbReference type="ARBA" id="ARBA00023125"/>
    </source>
</evidence>
<dbReference type="InterPro" id="IPR004107">
    <property type="entry name" value="Integrase_SAM-like_N"/>
</dbReference>
<protein>
    <recommendedName>
        <fullName evidence="4">Core-binding (CB) domain-containing protein</fullName>
    </recommendedName>
</protein>
<dbReference type="Proteomes" id="UP001156882">
    <property type="component" value="Unassembled WGS sequence"/>
</dbReference>
<dbReference type="Gene3D" id="1.10.150.130">
    <property type="match status" value="1"/>
</dbReference>
<reference evidence="6" key="1">
    <citation type="journal article" date="2019" name="Int. J. Syst. Evol. Microbiol.">
        <title>The Global Catalogue of Microorganisms (GCM) 10K type strain sequencing project: providing services to taxonomists for standard genome sequencing and annotation.</title>
        <authorList>
            <consortium name="The Broad Institute Genomics Platform"/>
            <consortium name="The Broad Institute Genome Sequencing Center for Infectious Disease"/>
            <person name="Wu L."/>
            <person name="Ma J."/>
        </authorList>
    </citation>
    <scope>NUCLEOTIDE SEQUENCE [LARGE SCALE GENOMIC DNA]</scope>
    <source>
        <strain evidence="6">NBRC 101365</strain>
    </source>
</reference>
<keyword evidence="1" id="KW-0229">DNA integration</keyword>
<sequence length="126" mass="14274">MTKPVSPLRQRMIDDMTIRYMSANTQKIHLRAVVGLSAFHGRSADKLALEDVRDYRGHLVTRGLKPASINMSMSGLRLFYATTLGQKHLLMVRKADTLPTALSREEVERLVKALKTMKMRAAFMTI</sequence>
<dbReference type="InterPro" id="IPR010998">
    <property type="entry name" value="Integrase_recombinase_N"/>
</dbReference>
<dbReference type="RefSeq" id="WP_284310678.1">
    <property type="nucleotide sequence ID" value="NZ_BSPC01000006.1"/>
</dbReference>
<evidence type="ECO:0000256" key="3">
    <source>
        <dbReference type="PROSITE-ProRule" id="PRU01248"/>
    </source>
</evidence>
<keyword evidence="6" id="KW-1185">Reference proteome</keyword>
<evidence type="ECO:0000313" key="5">
    <source>
        <dbReference type="EMBL" id="GLS17844.1"/>
    </source>
</evidence>